<evidence type="ECO:0000313" key="2">
    <source>
        <dbReference type="EMBL" id="RKL25675.1"/>
    </source>
</evidence>
<gene>
    <name evidence="2" type="ORF">BFJ68_g305</name>
</gene>
<protein>
    <submittedName>
        <fullName evidence="2">Uncharacterized protein</fullName>
    </submittedName>
</protein>
<name>A0A420QS25_FUSOX</name>
<sequence>MAASTVEDENEDVTRRSQHVEDVKEQEMTVSFRVQLQHRIR</sequence>
<proteinExistence type="predicted"/>
<feature type="compositionally biased region" description="Basic and acidic residues" evidence="1">
    <location>
        <begin position="12"/>
        <end position="22"/>
    </location>
</feature>
<accession>A0A420QS25</accession>
<comment type="caution">
    <text evidence="2">The sequence shown here is derived from an EMBL/GenBank/DDBJ whole genome shotgun (WGS) entry which is preliminary data.</text>
</comment>
<feature type="region of interest" description="Disordered" evidence="1">
    <location>
        <begin position="1"/>
        <end position="22"/>
    </location>
</feature>
<dbReference type="Proteomes" id="UP000285860">
    <property type="component" value="Unassembled WGS sequence"/>
</dbReference>
<feature type="compositionally biased region" description="Acidic residues" evidence="1">
    <location>
        <begin position="1"/>
        <end position="11"/>
    </location>
</feature>
<dbReference type="EMBL" id="MRCY01000001">
    <property type="protein sequence ID" value="RKL25675.1"/>
    <property type="molecule type" value="Genomic_DNA"/>
</dbReference>
<reference evidence="2 3" key="1">
    <citation type="journal article" date="2018" name="Sci. Rep.">
        <title>Characterisation of pathogen-specific regions and novel effector candidates in Fusarium oxysporum f. sp. cepae.</title>
        <authorList>
            <person name="Armitage A.D."/>
            <person name="Taylor A."/>
            <person name="Sobczyk M.K."/>
            <person name="Baxter L."/>
            <person name="Greenfield B.P."/>
            <person name="Bates H.J."/>
            <person name="Wilson F."/>
            <person name="Jackson A.C."/>
            <person name="Ott S."/>
            <person name="Harrison R.J."/>
            <person name="Clarkson J.P."/>
        </authorList>
    </citation>
    <scope>NUCLEOTIDE SEQUENCE [LARGE SCALE GENOMIC DNA]</scope>
    <source>
        <strain evidence="2 3">Fo_A28</strain>
    </source>
</reference>
<evidence type="ECO:0000313" key="3">
    <source>
        <dbReference type="Proteomes" id="UP000285860"/>
    </source>
</evidence>
<dbReference type="AlphaFoldDB" id="A0A420QS25"/>
<evidence type="ECO:0000256" key="1">
    <source>
        <dbReference type="SAM" id="MobiDB-lite"/>
    </source>
</evidence>
<organism evidence="2 3">
    <name type="scientific">Fusarium oxysporum</name>
    <name type="common">Fusarium vascular wilt</name>
    <dbReference type="NCBI Taxonomy" id="5507"/>
    <lineage>
        <taxon>Eukaryota</taxon>
        <taxon>Fungi</taxon>
        <taxon>Dikarya</taxon>
        <taxon>Ascomycota</taxon>
        <taxon>Pezizomycotina</taxon>
        <taxon>Sordariomycetes</taxon>
        <taxon>Hypocreomycetidae</taxon>
        <taxon>Hypocreales</taxon>
        <taxon>Nectriaceae</taxon>
        <taxon>Fusarium</taxon>
        <taxon>Fusarium oxysporum species complex</taxon>
    </lineage>
</organism>